<dbReference type="AlphaFoldDB" id="X1N7F6"/>
<organism evidence="1">
    <name type="scientific">marine sediment metagenome</name>
    <dbReference type="NCBI Taxonomy" id="412755"/>
    <lineage>
        <taxon>unclassified sequences</taxon>
        <taxon>metagenomes</taxon>
        <taxon>ecological metagenomes</taxon>
    </lineage>
</organism>
<proteinExistence type="predicted"/>
<evidence type="ECO:0000313" key="1">
    <source>
        <dbReference type="EMBL" id="GAI39498.1"/>
    </source>
</evidence>
<reference evidence="1" key="1">
    <citation type="journal article" date="2014" name="Front. Microbiol.">
        <title>High frequency of phylogenetically diverse reductive dehalogenase-homologous genes in deep subseafloor sedimentary metagenomes.</title>
        <authorList>
            <person name="Kawai M."/>
            <person name="Futagami T."/>
            <person name="Toyoda A."/>
            <person name="Takaki Y."/>
            <person name="Nishi S."/>
            <person name="Hori S."/>
            <person name="Arai W."/>
            <person name="Tsubouchi T."/>
            <person name="Morono Y."/>
            <person name="Uchiyama I."/>
            <person name="Ito T."/>
            <person name="Fujiyama A."/>
            <person name="Inagaki F."/>
            <person name="Takami H."/>
        </authorList>
    </citation>
    <scope>NUCLEOTIDE SEQUENCE</scope>
    <source>
        <strain evidence="1">Expedition CK06-06</strain>
    </source>
</reference>
<feature type="non-terminal residue" evidence="1">
    <location>
        <position position="1"/>
    </location>
</feature>
<comment type="caution">
    <text evidence="1">The sequence shown here is derived from an EMBL/GenBank/DDBJ whole genome shotgun (WGS) entry which is preliminary data.</text>
</comment>
<sequence length="41" mass="4746">ASRELNSIATQLIEDLDPLRKAFLTRSRDECLKHPPSYFTL</sequence>
<name>X1N7F6_9ZZZZ</name>
<accession>X1N7F6</accession>
<gene>
    <name evidence="1" type="ORF">S06H3_44433</name>
</gene>
<protein>
    <submittedName>
        <fullName evidence="1">Uncharacterized protein</fullName>
    </submittedName>
</protein>
<dbReference type="EMBL" id="BARV01027630">
    <property type="protein sequence ID" value="GAI39498.1"/>
    <property type="molecule type" value="Genomic_DNA"/>
</dbReference>